<protein>
    <submittedName>
        <fullName evidence="1">Uncharacterized protein</fullName>
    </submittedName>
</protein>
<accession>A0A7Y1QD89</accession>
<sequence length="239" mass="26539">MLLDRAIQLTSRAREYKLASELANEAQAFTTRVGQLEVPINELVLLRQLAMEFADNGVEVPFDNSVALGVVRRAKELLNAFIDNPKSLTEGDESFRQQFLPGIRSVSQQLKVALGFGWQQRVDKELEALPQDVLTALETISNYRAQIQTIRRCDEEAGQLRSSLPALGDVASRLAALTKTVTTKELAWQSLKGSELHDEVIDFLKKAGTHGFSLADLTVSITQWLSDRALLGSFQIRSV</sequence>
<evidence type="ECO:0000313" key="1">
    <source>
        <dbReference type="EMBL" id="NNA76532.1"/>
    </source>
</evidence>
<organism evidence="1 2">
    <name type="scientific">Pseudomonas lactis</name>
    <dbReference type="NCBI Taxonomy" id="1615674"/>
    <lineage>
        <taxon>Bacteria</taxon>
        <taxon>Pseudomonadati</taxon>
        <taxon>Pseudomonadota</taxon>
        <taxon>Gammaproteobacteria</taxon>
        <taxon>Pseudomonadales</taxon>
        <taxon>Pseudomonadaceae</taxon>
        <taxon>Pseudomonas</taxon>
    </lineage>
</organism>
<gene>
    <name evidence="1" type="ORF">HBO13_28250</name>
</gene>
<dbReference type="AlphaFoldDB" id="A0A7Y1QD89"/>
<dbReference type="Proteomes" id="UP000535954">
    <property type="component" value="Unassembled WGS sequence"/>
</dbReference>
<name>A0A7Y1QD89_9PSED</name>
<dbReference type="EMBL" id="JAAQYH010000018">
    <property type="protein sequence ID" value="NNA76532.1"/>
    <property type="molecule type" value="Genomic_DNA"/>
</dbReference>
<proteinExistence type="predicted"/>
<comment type="caution">
    <text evidence="1">The sequence shown here is derived from an EMBL/GenBank/DDBJ whole genome shotgun (WGS) entry which is preliminary data.</text>
</comment>
<evidence type="ECO:0000313" key="2">
    <source>
        <dbReference type="Proteomes" id="UP000535954"/>
    </source>
</evidence>
<reference evidence="1 2" key="1">
    <citation type="journal article" date="2020" name="Front. Microbiol.">
        <title>Genetic Organization of the aprX-lipA2 Operon Affects the Proteolytic Potential of Pseudomonas Species in Milk.</title>
        <authorList>
            <person name="Maier C."/>
            <person name="Huptas C."/>
            <person name="von Neubeck M."/>
            <person name="Scherer S."/>
            <person name="Wenning M."/>
            <person name="Lucking G."/>
        </authorList>
    </citation>
    <scope>NUCLEOTIDE SEQUENCE [LARGE SCALE GENOMIC DNA]</scope>
    <source>
        <strain evidence="1 2">WS 5405</strain>
    </source>
</reference>
<dbReference type="RefSeq" id="WP_169873141.1">
    <property type="nucleotide sequence ID" value="NZ_JAAQYH010000018.1"/>
</dbReference>